<feature type="compositionally biased region" description="Acidic residues" evidence="3">
    <location>
        <begin position="318"/>
        <end position="328"/>
    </location>
</feature>
<dbReference type="Proteomes" id="UP000799428">
    <property type="component" value="Unassembled WGS sequence"/>
</dbReference>
<reference evidence="5" key="1">
    <citation type="journal article" date="2020" name="Stud. Mycol.">
        <title>101 Dothideomycetes genomes: a test case for predicting lifestyles and emergence of pathogens.</title>
        <authorList>
            <person name="Haridas S."/>
            <person name="Albert R."/>
            <person name="Binder M."/>
            <person name="Bloem J."/>
            <person name="Labutti K."/>
            <person name="Salamov A."/>
            <person name="Andreopoulos B."/>
            <person name="Baker S."/>
            <person name="Barry K."/>
            <person name="Bills G."/>
            <person name="Bluhm B."/>
            <person name="Cannon C."/>
            <person name="Castanera R."/>
            <person name="Culley D."/>
            <person name="Daum C."/>
            <person name="Ezra D."/>
            <person name="Gonzalez J."/>
            <person name="Henrissat B."/>
            <person name="Kuo A."/>
            <person name="Liang C."/>
            <person name="Lipzen A."/>
            <person name="Lutzoni F."/>
            <person name="Magnuson J."/>
            <person name="Mondo S."/>
            <person name="Nolan M."/>
            <person name="Ohm R."/>
            <person name="Pangilinan J."/>
            <person name="Park H.-J."/>
            <person name="Ramirez L."/>
            <person name="Alfaro M."/>
            <person name="Sun H."/>
            <person name="Tritt A."/>
            <person name="Yoshinaga Y."/>
            <person name="Zwiers L.-H."/>
            <person name="Turgeon B."/>
            <person name="Goodwin S."/>
            <person name="Spatafora J."/>
            <person name="Crous P."/>
            <person name="Grigoriev I."/>
        </authorList>
    </citation>
    <scope>NUCLEOTIDE SEQUENCE</scope>
    <source>
        <strain evidence="5">CBS 279.74</strain>
    </source>
</reference>
<proteinExistence type="predicted"/>
<keyword evidence="2" id="KW-0539">Nucleus</keyword>
<dbReference type="InterPro" id="IPR039896">
    <property type="entry name" value="Red-like"/>
</dbReference>
<organism evidence="5 6">
    <name type="scientific">Pleomassaria siparia CBS 279.74</name>
    <dbReference type="NCBI Taxonomy" id="1314801"/>
    <lineage>
        <taxon>Eukaryota</taxon>
        <taxon>Fungi</taxon>
        <taxon>Dikarya</taxon>
        <taxon>Ascomycota</taxon>
        <taxon>Pezizomycotina</taxon>
        <taxon>Dothideomycetes</taxon>
        <taxon>Pleosporomycetidae</taxon>
        <taxon>Pleosporales</taxon>
        <taxon>Pleomassariaceae</taxon>
        <taxon>Pleomassaria</taxon>
    </lineage>
</organism>
<feature type="compositionally biased region" description="Basic and acidic residues" evidence="3">
    <location>
        <begin position="185"/>
        <end position="203"/>
    </location>
</feature>
<evidence type="ECO:0000256" key="1">
    <source>
        <dbReference type="ARBA" id="ARBA00004123"/>
    </source>
</evidence>
<comment type="subcellular location">
    <subcellularLocation>
        <location evidence="1">Nucleus</location>
    </subcellularLocation>
</comment>
<feature type="compositionally biased region" description="Basic residues" evidence="3">
    <location>
        <begin position="537"/>
        <end position="549"/>
    </location>
</feature>
<evidence type="ECO:0000313" key="6">
    <source>
        <dbReference type="Proteomes" id="UP000799428"/>
    </source>
</evidence>
<evidence type="ECO:0000313" key="5">
    <source>
        <dbReference type="EMBL" id="KAF2703109.1"/>
    </source>
</evidence>
<sequence length="574" mass="63076">MDNSQFRRLLINTPKSQDGKSGTPAAARPSATPLLGSRKHSSIPMTPRQVGRNSVTSDFARQLAERNAKADPSKKKFRSAAPKGTKLAAGYTDRTKYRTDEEESETAQRIKNLEEVMKAGQIDRETFEKLVLEITGGDIRATHLVKGLDRNLLERVRKGEDVSGGTKEEEGGVSDPEADDAFDELAEKDIGPIVREKVEKKGEMAPPPALSGVKRSRDAILAQLKADRKAAAEAAAAEHQMKYPTLGEGFRKVTPRGETSRIEVDSKGREVLIITDAEGREKRKVRKQKVEAPVVEIRNDIDNEKKPINMHNVPAPNPEEDSEDEDIFEGVGSTYNPLAGLDNDDDDDDDSSSDEDGETKTSKLEMADPDESGEKERIPTATAQSNDEDIPDPGTERATSACGEDSTEEPSKSPVSSIPTKHMPPPPKRNYFKDPLPSALSTTSSADATVLAALAKVRTLDADSTLLNTPEELRLKKRAAELARNDRDMEDMDMDFGGSRFDDAAEMEREGEKVKLSEWRGLGAEGDDVEEGDKKRGEKRKRAPKKRKGDKNSATDVLMAMERQQKTKKVKTLG</sequence>
<feature type="compositionally biased region" description="Basic and acidic residues" evidence="3">
    <location>
        <begin position="500"/>
        <end position="518"/>
    </location>
</feature>
<evidence type="ECO:0000256" key="3">
    <source>
        <dbReference type="SAM" id="MobiDB-lite"/>
    </source>
</evidence>
<name>A0A6G1JR63_9PLEO</name>
<dbReference type="EMBL" id="MU005789">
    <property type="protein sequence ID" value="KAF2703109.1"/>
    <property type="molecule type" value="Genomic_DNA"/>
</dbReference>
<feature type="region of interest" description="Disordered" evidence="3">
    <location>
        <begin position="158"/>
        <end position="216"/>
    </location>
</feature>
<feature type="compositionally biased region" description="Basic and acidic residues" evidence="3">
    <location>
        <begin position="158"/>
        <end position="170"/>
    </location>
</feature>
<feature type="compositionally biased region" description="Acidic residues" evidence="3">
    <location>
        <begin position="342"/>
        <end position="357"/>
    </location>
</feature>
<dbReference type="InterPro" id="IPR012916">
    <property type="entry name" value="RED_N"/>
</dbReference>
<dbReference type="Pfam" id="PF07808">
    <property type="entry name" value="RED_N"/>
    <property type="match status" value="1"/>
</dbReference>
<dbReference type="AlphaFoldDB" id="A0A6G1JR63"/>
<feature type="compositionally biased region" description="Basic and acidic residues" evidence="3">
    <location>
        <begin position="358"/>
        <end position="378"/>
    </location>
</feature>
<feature type="region of interest" description="Disordered" evidence="3">
    <location>
        <begin position="1"/>
        <end position="87"/>
    </location>
</feature>
<feature type="region of interest" description="Disordered" evidence="3">
    <location>
        <begin position="489"/>
        <end position="574"/>
    </location>
</feature>
<feature type="compositionally biased region" description="Basic and acidic residues" evidence="3">
    <location>
        <begin position="63"/>
        <end position="74"/>
    </location>
</feature>
<gene>
    <name evidence="5" type="ORF">K504DRAFT_474176</name>
</gene>
<dbReference type="PANTHER" id="PTHR12765">
    <property type="entry name" value="RED PROTEIN IK FACTOR CYTOKINE IK"/>
    <property type="match status" value="1"/>
</dbReference>
<dbReference type="OrthoDB" id="3366823at2759"/>
<feature type="domain" description="RED-like N-terminal" evidence="4">
    <location>
        <begin position="79"/>
        <end position="170"/>
    </location>
</feature>
<evidence type="ECO:0000259" key="4">
    <source>
        <dbReference type="Pfam" id="PF07808"/>
    </source>
</evidence>
<dbReference type="GO" id="GO:0005634">
    <property type="term" value="C:nucleus"/>
    <property type="evidence" value="ECO:0007669"/>
    <property type="project" value="UniProtKB-SubCell"/>
</dbReference>
<evidence type="ECO:0000256" key="2">
    <source>
        <dbReference type="ARBA" id="ARBA00023242"/>
    </source>
</evidence>
<accession>A0A6G1JR63</accession>
<protein>
    <recommendedName>
        <fullName evidence="4">RED-like N-terminal domain-containing protein</fullName>
    </recommendedName>
</protein>
<keyword evidence="6" id="KW-1185">Reference proteome</keyword>
<feature type="region of interest" description="Disordered" evidence="3">
    <location>
        <begin position="279"/>
        <end position="442"/>
    </location>
</feature>
<feature type="compositionally biased region" description="Basic and acidic residues" evidence="3">
    <location>
        <begin position="297"/>
        <end position="307"/>
    </location>
</feature>